<evidence type="ECO:0000313" key="3">
    <source>
        <dbReference type="Proteomes" id="UP000632740"/>
    </source>
</evidence>
<evidence type="ECO:0000313" key="2">
    <source>
        <dbReference type="EMBL" id="GIG19713.1"/>
    </source>
</evidence>
<dbReference type="RefSeq" id="WP_203747933.1">
    <property type="nucleotide sequence ID" value="NZ_BONK01000001.1"/>
</dbReference>
<comment type="caution">
    <text evidence="2">The sequence shown here is derived from an EMBL/GenBank/DDBJ whole genome shotgun (WGS) entry which is preliminary data.</text>
</comment>
<dbReference type="InterPro" id="IPR036390">
    <property type="entry name" value="WH_DNA-bd_sf"/>
</dbReference>
<dbReference type="EMBL" id="BONK01000001">
    <property type="protein sequence ID" value="GIG19713.1"/>
    <property type="molecule type" value="Genomic_DNA"/>
</dbReference>
<dbReference type="Proteomes" id="UP000632740">
    <property type="component" value="Unassembled WGS sequence"/>
</dbReference>
<proteinExistence type="predicted"/>
<reference evidence="2" key="1">
    <citation type="submission" date="2021-01" db="EMBL/GenBank/DDBJ databases">
        <title>Whole genome shotgun sequence of Cellulomonas chitinilytica NBRC 110799.</title>
        <authorList>
            <person name="Komaki H."/>
            <person name="Tamura T."/>
        </authorList>
    </citation>
    <scope>NUCLEOTIDE SEQUENCE</scope>
    <source>
        <strain evidence="2">NBRC 110799</strain>
    </source>
</reference>
<sequence>MRPVGYWLKVVDRLIESGFEEALARDGLTRRHWQVLNVVHAGPADEQVVAQVLAAFEPSFEGPVGRGELVLLTSRRWLRREPEGYVFTEDGEEHFRVLEERVAAFREAVVEGVSEQDYATAIGVLEQVARNLGWSIDDQGSAPESGTPGAPPATA</sequence>
<evidence type="ECO:0000256" key="1">
    <source>
        <dbReference type="SAM" id="MobiDB-lite"/>
    </source>
</evidence>
<protein>
    <recommendedName>
        <fullName evidence="4">MarR family transcriptional regulator</fullName>
    </recommendedName>
</protein>
<organism evidence="2 3">
    <name type="scientific">Cellulomonas chitinilytica</name>
    <dbReference type="NCBI Taxonomy" id="398759"/>
    <lineage>
        <taxon>Bacteria</taxon>
        <taxon>Bacillati</taxon>
        <taxon>Actinomycetota</taxon>
        <taxon>Actinomycetes</taxon>
        <taxon>Micrococcales</taxon>
        <taxon>Cellulomonadaceae</taxon>
        <taxon>Cellulomonas</taxon>
    </lineage>
</organism>
<dbReference type="Gene3D" id="1.10.10.10">
    <property type="entry name" value="Winged helix-like DNA-binding domain superfamily/Winged helix DNA-binding domain"/>
    <property type="match status" value="1"/>
</dbReference>
<name>A0A919NY20_9CELL</name>
<feature type="region of interest" description="Disordered" evidence="1">
    <location>
        <begin position="136"/>
        <end position="155"/>
    </location>
</feature>
<accession>A0A919NY20</accession>
<dbReference type="InterPro" id="IPR036388">
    <property type="entry name" value="WH-like_DNA-bd_sf"/>
</dbReference>
<dbReference type="AlphaFoldDB" id="A0A919NY20"/>
<gene>
    <name evidence="2" type="ORF">Cch01nite_04370</name>
</gene>
<evidence type="ECO:0008006" key="4">
    <source>
        <dbReference type="Google" id="ProtNLM"/>
    </source>
</evidence>
<dbReference type="SUPFAM" id="SSF46785">
    <property type="entry name" value="Winged helix' DNA-binding domain"/>
    <property type="match status" value="1"/>
</dbReference>
<keyword evidence="3" id="KW-1185">Reference proteome</keyword>